<dbReference type="GO" id="GO:0033612">
    <property type="term" value="F:receptor serine/threonine kinase binding"/>
    <property type="evidence" value="ECO:0007669"/>
    <property type="project" value="EnsemblPlants"/>
</dbReference>
<dbReference type="STRING" id="13333.W1PE38"/>
<name>W1PE38_AMBTC</name>
<keyword evidence="5" id="KW-1185">Reference proteome</keyword>
<dbReference type="GO" id="GO:0010075">
    <property type="term" value="P:regulation of meristem growth"/>
    <property type="evidence" value="ECO:0007669"/>
    <property type="project" value="EnsemblPlants"/>
</dbReference>
<dbReference type="AlphaFoldDB" id="W1PE38"/>
<evidence type="ECO:0000259" key="3">
    <source>
        <dbReference type="PROSITE" id="PS50011"/>
    </source>
</evidence>
<dbReference type="Gene3D" id="3.30.200.20">
    <property type="entry name" value="Phosphorylase Kinase, domain 1"/>
    <property type="match status" value="1"/>
</dbReference>
<dbReference type="GO" id="GO:0001653">
    <property type="term" value="F:peptide receptor activity"/>
    <property type="evidence" value="ECO:0007669"/>
    <property type="project" value="EnsemblPlants"/>
</dbReference>
<dbReference type="SUPFAM" id="SSF56112">
    <property type="entry name" value="Protein kinase-like (PK-like)"/>
    <property type="match status" value="1"/>
</dbReference>
<dbReference type="InterPro" id="IPR011009">
    <property type="entry name" value="Kinase-like_dom_sf"/>
</dbReference>
<dbReference type="PANTHER" id="PTHR48055">
    <property type="entry name" value="LEUCINE-RICH REPEAT RECEPTOR PROTEIN KINASE EMS1"/>
    <property type="match status" value="1"/>
</dbReference>
<evidence type="ECO:0000313" key="5">
    <source>
        <dbReference type="Proteomes" id="UP000017836"/>
    </source>
</evidence>
<evidence type="ECO:0000313" key="4">
    <source>
        <dbReference type="EMBL" id="ERN06213.1"/>
    </source>
</evidence>
<dbReference type="GO" id="GO:0010088">
    <property type="term" value="P:phloem development"/>
    <property type="evidence" value="ECO:0007669"/>
    <property type="project" value="EnsemblPlants"/>
</dbReference>
<feature type="signal peptide" evidence="2">
    <location>
        <begin position="1"/>
        <end position="25"/>
    </location>
</feature>
<protein>
    <recommendedName>
        <fullName evidence="3">Protein kinase domain-containing protein</fullName>
    </recommendedName>
</protein>
<dbReference type="GO" id="GO:0010078">
    <property type="term" value="P:maintenance of root meristem identity"/>
    <property type="evidence" value="ECO:0007669"/>
    <property type="project" value="EnsemblPlants"/>
</dbReference>
<dbReference type="PANTHER" id="PTHR48055:SF22">
    <property type="entry name" value="LEUCINE-RICH REPEAT RECEPTOR-LIKE SERINE_THREONINE_TYROSINE-PROTEIN KINASE SOBIR1"/>
    <property type="match status" value="1"/>
</dbReference>
<dbReference type="GO" id="GO:0005886">
    <property type="term" value="C:plasma membrane"/>
    <property type="evidence" value="ECO:0000318"/>
    <property type="project" value="GO_Central"/>
</dbReference>
<dbReference type="GO" id="GO:0009909">
    <property type="term" value="P:regulation of flower development"/>
    <property type="evidence" value="ECO:0007669"/>
    <property type="project" value="EnsemblPlants"/>
</dbReference>
<dbReference type="Gramene" id="ERN06213">
    <property type="protein sequence ID" value="ERN06213"/>
    <property type="gene ID" value="AMTR_s00016p00166940"/>
</dbReference>
<dbReference type="GO" id="GO:0005789">
    <property type="term" value="C:endoplasmic reticulum membrane"/>
    <property type="evidence" value="ECO:0007669"/>
    <property type="project" value="EnsemblPlants"/>
</dbReference>
<dbReference type="OMA" id="MEMMASK"/>
<dbReference type="InterPro" id="IPR000719">
    <property type="entry name" value="Prot_kinase_dom"/>
</dbReference>
<dbReference type="OrthoDB" id="4062651at2759"/>
<reference evidence="5" key="1">
    <citation type="journal article" date="2013" name="Science">
        <title>The Amborella genome and the evolution of flowering plants.</title>
        <authorList>
            <consortium name="Amborella Genome Project"/>
        </authorList>
    </citation>
    <scope>NUCLEOTIDE SEQUENCE [LARGE SCALE GENOMIC DNA]</scope>
</reference>
<dbReference type="eggNOG" id="KOG1187">
    <property type="taxonomic scope" value="Eukaryota"/>
</dbReference>
<dbReference type="GO" id="GO:0045595">
    <property type="term" value="P:regulation of cell differentiation"/>
    <property type="evidence" value="ECO:0007669"/>
    <property type="project" value="EnsemblPlants"/>
</dbReference>
<keyword evidence="1" id="KW-0812">Transmembrane</keyword>
<dbReference type="Pfam" id="PF00069">
    <property type="entry name" value="Pkinase"/>
    <property type="match status" value="1"/>
</dbReference>
<evidence type="ECO:0000256" key="2">
    <source>
        <dbReference type="SAM" id="SignalP"/>
    </source>
</evidence>
<accession>W1PE38</accession>
<gene>
    <name evidence="4" type="ORF">AMTR_s00016p00166940</name>
</gene>
<feature type="domain" description="Protein kinase" evidence="3">
    <location>
        <begin position="116"/>
        <end position="395"/>
    </location>
</feature>
<keyword evidence="1" id="KW-0472">Membrane</keyword>
<dbReference type="PROSITE" id="PS50011">
    <property type="entry name" value="PROTEIN_KINASE_DOM"/>
    <property type="match status" value="1"/>
</dbReference>
<keyword evidence="1" id="KW-1133">Transmembrane helix</keyword>
<feature type="chain" id="PRO_5004807411" description="Protein kinase domain-containing protein" evidence="2">
    <location>
        <begin position="26"/>
        <end position="395"/>
    </location>
</feature>
<dbReference type="EMBL" id="KI393908">
    <property type="protein sequence ID" value="ERN06213.1"/>
    <property type="molecule type" value="Genomic_DNA"/>
</dbReference>
<proteinExistence type="predicted"/>
<evidence type="ECO:0000256" key="1">
    <source>
        <dbReference type="SAM" id="Phobius"/>
    </source>
</evidence>
<dbReference type="GO" id="GO:0007165">
    <property type="term" value="P:signal transduction"/>
    <property type="evidence" value="ECO:0000318"/>
    <property type="project" value="GO_Central"/>
</dbReference>
<sequence>MSPLQKTIFLLQLFLLCYLFPLCQSRETLSFHQSTPWKKALSPSSNLHGNRSQPKRIALGVLLGTITGFLSAVLVATFIRISIFYLSRTPILKGPVIFSPKITSKTIISLIQENPLPDCNLIGSNSNGKYYKAHLENGSGPLIAIKKIETQQKSEPKSTKRLMQQELEVLGRLKHRNILSLRAYIHESNGFFLFYDYMPNGSLEEVMKKVRSNQLQLSWEVRHRIAVGVIKGLQYLHFGCNPRVLHYNLKLSNVILDEEFEPRLGDLGLIRVLPNLGKVGSGYTAPEYLQSCRYTDKSDIFSFGVVLAVLLTGRDPMDSAFGEGGGGSMMGRWLRQLQQVGDAREGLDEGLVGEEGEEEEMLMAMRIAVVCLSDMPADRPSSEELVPMLTQLHSF</sequence>
<dbReference type="HOGENOM" id="CLU_000288_32_0_1"/>
<dbReference type="Gene3D" id="1.10.510.10">
    <property type="entry name" value="Transferase(Phosphotransferase) domain 1"/>
    <property type="match status" value="1"/>
</dbReference>
<feature type="transmembrane region" description="Helical" evidence="1">
    <location>
        <begin position="57"/>
        <end position="79"/>
    </location>
</feature>
<dbReference type="GO" id="GO:0005524">
    <property type="term" value="F:ATP binding"/>
    <property type="evidence" value="ECO:0007669"/>
    <property type="project" value="InterPro"/>
</dbReference>
<organism evidence="4 5">
    <name type="scientific">Amborella trichopoda</name>
    <dbReference type="NCBI Taxonomy" id="13333"/>
    <lineage>
        <taxon>Eukaryota</taxon>
        <taxon>Viridiplantae</taxon>
        <taxon>Streptophyta</taxon>
        <taxon>Embryophyta</taxon>
        <taxon>Tracheophyta</taxon>
        <taxon>Spermatophyta</taxon>
        <taxon>Magnoliopsida</taxon>
        <taxon>Amborellales</taxon>
        <taxon>Amborellaceae</taxon>
        <taxon>Amborella</taxon>
    </lineage>
</organism>
<dbReference type="Proteomes" id="UP000017836">
    <property type="component" value="Unassembled WGS sequence"/>
</dbReference>
<dbReference type="GO" id="GO:0004672">
    <property type="term" value="F:protein kinase activity"/>
    <property type="evidence" value="ECO:0000318"/>
    <property type="project" value="GO_Central"/>
</dbReference>
<keyword evidence="2" id="KW-0732">Signal</keyword>
<dbReference type="InterPro" id="IPR051564">
    <property type="entry name" value="LRR_receptor-like_kinase"/>
</dbReference>